<gene>
    <name evidence="1" type="ORF">PEVE_00000856</name>
</gene>
<comment type="caution">
    <text evidence="1">The sequence shown here is derived from an EMBL/GenBank/DDBJ whole genome shotgun (WGS) entry which is preliminary data.</text>
</comment>
<keyword evidence="2" id="KW-1185">Reference proteome</keyword>
<dbReference type="EMBL" id="CALNXI010001040">
    <property type="protein sequence ID" value="CAH3152751.1"/>
    <property type="molecule type" value="Genomic_DNA"/>
</dbReference>
<evidence type="ECO:0000313" key="2">
    <source>
        <dbReference type="Proteomes" id="UP001159427"/>
    </source>
</evidence>
<organism evidence="1 2">
    <name type="scientific">Porites evermanni</name>
    <dbReference type="NCBI Taxonomy" id="104178"/>
    <lineage>
        <taxon>Eukaryota</taxon>
        <taxon>Metazoa</taxon>
        <taxon>Cnidaria</taxon>
        <taxon>Anthozoa</taxon>
        <taxon>Hexacorallia</taxon>
        <taxon>Scleractinia</taxon>
        <taxon>Fungiina</taxon>
        <taxon>Poritidae</taxon>
        <taxon>Porites</taxon>
    </lineage>
</organism>
<sequence>MDNLELLYKIASEERTSVRQHLSKESGYTGLSILHRLYYLYGFFYDRHLVYDEMHTVHLNLVKNALKNLKENEENEVDWATADKQLNDFPWTPQFKCSRIPKGIEKRLGYWKADDFNKFAFPASEMLLSGLLSLDQQKEWLCIARMVEFLQNHARHGWTESDADAFQEMAFRYAILLEDRNGPTACTMIIHNLLHFNEDTCNFSGQDNYSC</sequence>
<reference evidence="1 2" key="1">
    <citation type="submission" date="2022-05" db="EMBL/GenBank/DDBJ databases">
        <authorList>
            <consortium name="Genoscope - CEA"/>
            <person name="William W."/>
        </authorList>
    </citation>
    <scope>NUCLEOTIDE SEQUENCE [LARGE SCALE GENOMIC DNA]</scope>
</reference>
<accession>A0ABN8Q0N7</accession>
<protein>
    <submittedName>
        <fullName evidence="1">Uncharacterized protein</fullName>
    </submittedName>
</protein>
<evidence type="ECO:0000313" key="1">
    <source>
        <dbReference type="EMBL" id="CAH3152751.1"/>
    </source>
</evidence>
<proteinExistence type="predicted"/>
<dbReference type="Proteomes" id="UP001159427">
    <property type="component" value="Unassembled WGS sequence"/>
</dbReference>
<name>A0ABN8Q0N7_9CNID</name>